<reference evidence="3 5" key="2">
    <citation type="submission" date="2023-11" db="EMBL/GenBank/DDBJ databases">
        <title>MicrobeMod: A computational toolkit for identifying prokaryotic methylation and restriction-modification with nanopore sequencing.</title>
        <authorList>
            <person name="Crits-Christoph A."/>
            <person name="Kang S.C."/>
            <person name="Lee H."/>
            <person name="Ostrov N."/>
        </authorList>
    </citation>
    <scope>NUCLEOTIDE SEQUENCE [LARGE SCALE GENOMIC DNA]</scope>
    <source>
        <strain evidence="3 5">ATCC 23090</strain>
    </source>
</reference>
<organism evidence="2 4">
    <name type="scientific">Chitinophaga sancti</name>
    <dbReference type="NCBI Taxonomy" id="1004"/>
    <lineage>
        <taxon>Bacteria</taxon>
        <taxon>Pseudomonadati</taxon>
        <taxon>Bacteroidota</taxon>
        <taxon>Chitinophagia</taxon>
        <taxon>Chitinophagales</taxon>
        <taxon>Chitinophagaceae</taxon>
        <taxon>Chitinophaga</taxon>
    </lineage>
</organism>
<dbReference type="EMBL" id="FPIZ01000006">
    <property type="protein sequence ID" value="SFW51294.1"/>
    <property type="molecule type" value="Genomic_DNA"/>
</dbReference>
<proteinExistence type="predicted"/>
<dbReference type="Proteomes" id="UP000183788">
    <property type="component" value="Unassembled WGS sequence"/>
</dbReference>
<dbReference type="AlphaFoldDB" id="A0A1K1PWS3"/>
<protein>
    <submittedName>
        <fullName evidence="2">Uncharacterized protein</fullName>
    </submittedName>
</protein>
<feature type="region of interest" description="Disordered" evidence="1">
    <location>
        <begin position="154"/>
        <end position="173"/>
    </location>
</feature>
<dbReference type="OrthoDB" id="662308at2"/>
<sequence length="265" mass="29790">MKQLSRIFIVTVSALLALVFSVRAQQKNPPVFPAFSALIQTGKIRLEFISGFRDVKSIGVQRSLDSVLNFNTIGYISNPGEIRCAYDDGKPLPGSNYYRMCIIFNNGRYFFTKVVLAIPDSTINDREKLTAADVKAAIAAAKAAGVTTTTAPPTVVTDKGKVPEKEKEKEAPKEEKIVWHPSNYIYTTADGNVNIKLPDAPNKKYIIKFFEPDGSFLFDIREVKEPFLILEKAIFLHAGWFNFEILEDGKVLEKWNVFIPLSYRN</sequence>
<name>A0A1K1PWS3_9BACT</name>
<dbReference type="Proteomes" id="UP001326715">
    <property type="component" value="Chromosome"/>
</dbReference>
<evidence type="ECO:0000313" key="2">
    <source>
        <dbReference type="EMBL" id="SFW51294.1"/>
    </source>
</evidence>
<evidence type="ECO:0000256" key="1">
    <source>
        <dbReference type="SAM" id="MobiDB-lite"/>
    </source>
</evidence>
<dbReference type="EMBL" id="CP140154">
    <property type="protein sequence ID" value="WQG92829.1"/>
    <property type="molecule type" value="Genomic_DNA"/>
</dbReference>
<dbReference type="RefSeq" id="WP_072359947.1">
    <property type="nucleotide sequence ID" value="NZ_CBHWAX010000004.1"/>
</dbReference>
<feature type="compositionally biased region" description="Basic and acidic residues" evidence="1">
    <location>
        <begin position="158"/>
        <end position="173"/>
    </location>
</feature>
<dbReference type="STRING" id="1004.SAMN05661012_02256"/>
<evidence type="ECO:0000313" key="5">
    <source>
        <dbReference type="Proteomes" id="UP001326715"/>
    </source>
</evidence>
<evidence type="ECO:0000313" key="4">
    <source>
        <dbReference type="Proteomes" id="UP000183788"/>
    </source>
</evidence>
<evidence type="ECO:0000313" key="3">
    <source>
        <dbReference type="EMBL" id="WQG92829.1"/>
    </source>
</evidence>
<accession>A0A1K1PWS3</accession>
<keyword evidence="5" id="KW-1185">Reference proteome</keyword>
<reference evidence="2 4" key="1">
    <citation type="submission" date="2016-11" db="EMBL/GenBank/DDBJ databases">
        <authorList>
            <person name="Jaros S."/>
            <person name="Januszkiewicz K."/>
            <person name="Wedrychowicz H."/>
        </authorList>
    </citation>
    <scope>NUCLEOTIDE SEQUENCE [LARGE SCALE GENOMIC DNA]</scope>
    <source>
        <strain evidence="2 4">DSM 784</strain>
    </source>
</reference>
<gene>
    <name evidence="2" type="ORF">SAMN05661012_02256</name>
    <name evidence="3" type="ORF">SR876_15020</name>
</gene>